<keyword evidence="3" id="KW-1185">Reference proteome</keyword>
<name>A0A9D4DDE8_DREPO</name>
<gene>
    <name evidence="2" type="ORF">DPMN_181228</name>
</gene>
<evidence type="ECO:0000256" key="1">
    <source>
        <dbReference type="SAM" id="Phobius"/>
    </source>
</evidence>
<reference evidence="2" key="2">
    <citation type="submission" date="2020-11" db="EMBL/GenBank/DDBJ databases">
        <authorList>
            <person name="McCartney M.A."/>
            <person name="Auch B."/>
            <person name="Kono T."/>
            <person name="Mallez S."/>
            <person name="Becker A."/>
            <person name="Gohl D.M."/>
            <person name="Silverstein K.A.T."/>
            <person name="Koren S."/>
            <person name="Bechman K.B."/>
            <person name="Herman A."/>
            <person name="Abrahante J.E."/>
            <person name="Garbe J."/>
        </authorList>
    </citation>
    <scope>NUCLEOTIDE SEQUENCE</scope>
    <source>
        <strain evidence="2">Duluth1</strain>
        <tissue evidence="2">Whole animal</tissue>
    </source>
</reference>
<proteinExistence type="predicted"/>
<keyword evidence="1" id="KW-0812">Transmembrane</keyword>
<accession>A0A9D4DDE8</accession>
<dbReference type="AlphaFoldDB" id="A0A9D4DDE8"/>
<dbReference type="Proteomes" id="UP000828390">
    <property type="component" value="Unassembled WGS sequence"/>
</dbReference>
<sequence>MLNHSVFLSISAYPQWEGIYVLKYDSEALDVLWWCMGTEAVCWLILTIKVSVRKTI</sequence>
<comment type="caution">
    <text evidence="2">The sequence shown here is derived from an EMBL/GenBank/DDBJ whole genome shotgun (WGS) entry which is preliminary data.</text>
</comment>
<keyword evidence="1" id="KW-0472">Membrane</keyword>
<dbReference type="EMBL" id="JAIWYP010000010">
    <property type="protein sequence ID" value="KAH3746811.1"/>
    <property type="molecule type" value="Genomic_DNA"/>
</dbReference>
<reference evidence="2" key="1">
    <citation type="journal article" date="2019" name="bioRxiv">
        <title>The Genome of the Zebra Mussel, Dreissena polymorpha: A Resource for Invasive Species Research.</title>
        <authorList>
            <person name="McCartney M.A."/>
            <person name="Auch B."/>
            <person name="Kono T."/>
            <person name="Mallez S."/>
            <person name="Zhang Y."/>
            <person name="Obille A."/>
            <person name="Becker A."/>
            <person name="Abrahante J.E."/>
            <person name="Garbe J."/>
            <person name="Badalamenti J.P."/>
            <person name="Herman A."/>
            <person name="Mangelson H."/>
            <person name="Liachko I."/>
            <person name="Sullivan S."/>
            <person name="Sone E.D."/>
            <person name="Koren S."/>
            <person name="Silverstein K.A.T."/>
            <person name="Beckman K.B."/>
            <person name="Gohl D.M."/>
        </authorList>
    </citation>
    <scope>NUCLEOTIDE SEQUENCE</scope>
    <source>
        <strain evidence="2">Duluth1</strain>
        <tissue evidence="2">Whole animal</tissue>
    </source>
</reference>
<keyword evidence="1" id="KW-1133">Transmembrane helix</keyword>
<organism evidence="2 3">
    <name type="scientific">Dreissena polymorpha</name>
    <name type="common">Zebra mussel</name>
    <name type="synonym">Mytilus polymorpha</name>
    <dbReference type="NCBI Taxonomy" id="45954"/>
    <lineage>
        <taxon>Eukaryota</taxon>
        <taxon>Metazoa</taxon>
        <taxon>Spiralia</taxon>
        <taxon>Lophotrochozoa</taxon>
        <taxon>Mollusca</taxon>
        <taxon>Bivalvia</taxon>
        <taxon>Autobranchia</taxon>
        <taxon>Heteroconchia</taxon>
        <taxon>Euheterodonta</taxon>
        <taxon>Imparidentia</taxon>
        <taxon>Neoheterodontei</taxon>
        <taxon>Myida</taxon>
        <taxon>Dreissenoidea</taxon>
        <taxon>Dreissenidae</taxon>
        <taxon>Dreissena</taxon>
    </lineage>
</organism>
<feature type="transmembrane region" description="Helical" evidence="1">
    <location>
        <begin position="31"/>
        <end position="52"/>
    </location>
</feature>
<evidence type="ECO:0000313" key="3">
    <source>
        <dbReference type="Proteomes" id="UP000828390"/>
    </source>
</evidence>
<protein>
    <submittedName>
        <fullName evidence="2">Uncharacterized protein</fullName>
    </submittedName>
</protein>
<evidence type="ECO:0000313" key="2">
    <source>
        <dbReference type="EMBL" id="KAH3746811.1"/>
    </source>
</evidence>